<evidence type="ECO:0000256" key="1">
    <source>
        <dbReference type="ARBA" id="ARBA00007485"/>
    </source>
</evidence>
<dbReference type="InterPro" id="IPR020841">
    <property type="entry name" value="PKS_Beta-ketoAc_synthase_dom"/>
</dbReference>
<feature type="modified residue" description="O-(pantetheine 4'-phosphoryl)serine" evidence="22">
    <location>
        <position position="174"/>
    </location>
</feature>
<comment type="similarity">
    <text evidence="1 18">Belongs to the thiolase-like superfamily. Fungal fatty acid synthetase subunit alpha family.</text>
</comment>
<dbReference type="Pfam" id="PF18314">
    <property type="entry name" value="FAS_I_H"/>
    <property type="match status" value="1"/>
</dbReference>
<comment type="catalytic activity">
    <reaction evidence="17 18">
        <text>a fatty acyl-[ACP] + malonyl-[ACP] + H(+) = a 3-oxoacyl-[ACP] + holo-[ACP] + CO2</text>
        <dbReference type="Rhea" id="RHEA:22836"/>
        <dbReference type="Rhea" id="RHEA-COMP:9623"/>
        <dbReference type="Rhea" id="RHEA-COMP:9685"/>
        <dbReference type="Rhea" id="RHEA-COMP:9916"/>
        <dbReference type="Rhea" id="RHEA-COMP:14125"/>
        <dbReference type="ChEBI" id="CHEBI:15378"/>
        <dbReference type="ChEBI" id="CHEBI:16526"/>
        <dbReference type="ChEBI" id="CHEBI:64479"/>
        <dbReference type="ChEBI" id="CHEBI:78449"/>
        <dbReference type="ChEBI" id="CHEBI:78776"/>
        <dbReference type="ChEBI" id="CHEBI:138651"/>
        <dbReference type="EC" id="2.3.1.41"/>
    </reaction>
</comment>
<proteinExistence type="inferred from homology"/>
<evidence type="ECO:0000256" key="16">
    <source>
        <dbReference type="ARBA" id="ARBA00048508"/>
    </source>
</evidence>
<dbReference type="Gene3D" id="3.90.470.20">
    <property type="entry name" value="4'-phosphopantetheinyl transferase domain"/>
    <property type="match status" value="1"/>
</dbReference>
<dbReference type="SUPFAM" id="SSF51735">
    <property type="entry name" value="NAD(P)-binding Rossmann-fold domains"/>
    <property type="match status" value="1"/>
</dbReference>
<reference evidence="26 27" key="1">
    <citation type="journal article" date="2016" name="Proc. Natl. Acad. Sci. U.S.A.">
        <title>Comparative genomics of biotechnologically important yeasts.</title>
        <authorList>
            <person name="Riley R."/>
            <person name="Haridas S."/>
            <person name="Wolfe K.H."/>
            <person name="Lopes M.R."/>
            <person name="Hittinger C.T."/>
            <person name="Goeker M."/>
            <person name="Salamov A.A."/>
            <person name="Wisecaver J.H."/>
            <person name="Long T.M."/>
            <person name="Calvey C.H."/>
            <person name="Aerts A.L."/>
            <person name="Barry K.W."/>
            <person name="Choi C."/>
            <person name="Clum A."/>
            <person name="Coughlan A.Y."/>
            <person name="Deshpande S."/>
            <person name="Douglass A.P."/>
            <person name="Hanson S.J."/>
            <person name="Klenk H.-P."/>
            <person name="LaButti K.M."/>
            <person name="Lapidus A."/>
            <person name="Lindquist E.A."/>
            <person name="Lipzen A.M."/>
            <person name="Meier-Kolthoff J.P."/>
            <person name="Ohm R.A."/>
            <person name="Otillar R.P."/>
            <person name="Pangilinan J.L."/>
            <person name="Peng Y."/>
            <person name="Rokas A."/>
            <person name="Rosa C.A."/>
            <person name="Scheuner C."/>
            <person name="Sibirny A.A."/>
            <person name="Slot J.C."/>
            <person name="Stielow J.B."/>
            <person name="Sun H."/>
            <person name="Kurtzman C.P."/>
            <person name="Blackwell M."/>
            <person name="Grigoriev I.V."/>
            <person name="Jeffries T.W."/>
        </authorList>
    </citation>
    <scope>NUCLEOTIDE SEQUENCE [LARGE SCALE GENOMIC DNA]</scope>
    <source>
        <strain evidence="26 27">DSM 6958</strain>
    </source>
</reference>
<dbReference type="Gene3D" id="6.10.250.1930">
    <property type="match status" value="1"/>
</dbReference>
<dbReference type="InterPro" id="IPR016035">
    <property type="entry name" value="Acyl_Trfase/lysoPLipase"/>
</dbReference>
<dbReference type="Gene3D" id="3.40.47.10">
    <property type="match status" value="1"/>
</dbReference>
<dbReference type="InterPro" id="IPR047224">
    <property type="entry name" value="FAS_alpha_su_C"/>
</dbReference>
<feature type="binding site" evidence="21">
    <location>
        <position position="1739"/>
    </location>
    <ligand>
        <name>Mg(2+)</name>
        <dbReference type="ChEBI" id="CHEBI:18420"/>
    </ligand>
</feature>
<dbReference type="PROSITE" id="PS50075">
    <property type="entry name" value="CARRIER"/>
    <property type="match status" value="1"/>
</dbReference>
<comment type="catalytic activity">
    <reaction evidence="16 18">
        <text>a (3R)-hydroxyacyl-[ACP] + NADP(+) = a 3-oxoacyl-[ACP] + NADPH + H(+)</text>
        <dbReference type="Rhea" id="RHEA:17397"/>
        <dbReference type="Rhea" id="RHEA-COMP:9916"/>
        <dbReference type="Rhea" id="RHEA-COMP:9945"/>
        <dbReference type="ChEBI" id="CHEBI:15378"/>
        <dbReference type="ChEBI" id="CHEBI:57783"/>
        <dbReference type="ChEBI" id="CHEBI:58349"/>
        <dbReference type="ChEBI" id="CHEBI:78776"/>
        <dbReference type="ChEBI" id="CHEBI:78827"/>
        <dbReference type="EC" id="1.1.1.100"/>
    </reaction>
</comment>
<feature type="domain" description="Ketosynthase family 3 (KS3)" evidence="25">
    <location>
        <begin position="1084"/>
        <end position="1622"/>
    </location>
</feature>
<dbReference type="EC" id="1.1.1.100" evidence="18"/>
<protein>
    <recommendedName>
        <fullName evidence="18">Fatty acid synthase subunit alpha</fullName>
        <ecNumber evidence="18">2.3.1.86</ecNumber>
    </recommendedName>
    <domain>
        <recommendedName>
            <fullName evidence="18">3-oxoacyl-[acyl-carrier-protein] reductase</fullName>
            <ecNumber evidence="18">1.1.1.100</ecNumber>
        </recommendedName>
    </domain>
    <domain>
        <recommendedName>
            <fullName evidence="18">3-oxoacyl-[acyl-carrier-protein] synthase</fullName>
            <ecNumber evidence="18">2.3.1.41</ecNumber>
        </recommendedName>
    </domain>
</protein>
<keyword evidence="13" id="KW-0275">Fatty acid biosynthesis</keyword>
<feature type="active site" description="For beta-ketoacyl synthase activity" evidence="19">
    <location>
        <position position="1266"/>
    </location>
</feature>
<keyword evidence="2 18" id="KW-0596">Phosphopantetheine</keyword>
<dbReference type="InterPro" id="IPR009081">
    <property type="entry name" value="PP-bd_ACP"/>
</dbReference>
<dbReference type="InterPro" id="IPR014031">
    <property type="entry name" value="Ketoacyl_synth_C"/>
</dbReference>
<dbReference type="GO" id="GO:0000287">
    <property type="term" value="F:magnesium ion binding"/>
    <property type="evidence" value="ECO:0007669"/>
    <property type="project" value="InterPro"/>
</dbReference>
<evidence type="ECO:0000256" key="4">
    <source>
        <dbReference type="ARBA" id="ARBA00022553"/>
    </source>
</evidence>
<feature type="region of interest" description="Disordered" evidence="23">
    <location>
        <begin position="1313"/>
        <end position="1336"/>
    </location>
</feature>
<keyword evidence="12" id="KW-0443">Lipid metabolism</keyword>
<dbReference type="Pfam" id="PF18325">
    <property type="entry name" value="Fas_alpha_ACP"/>
    <property type="match status" value="1"/>
</dbReference>
<keyword evidence="4" id="KW-0597">Phosphoprotein</keyword>
<evidence type="ECO:0000313" key="26">
    <source>
        <dbReference type="EMBL" id="ODQ67554.1"/>
    </source>
</evidence>
<dbReference type="GO" id="GO:0004321">
    <property type="term" value="F:fatty-acyl-CoA synthase activity"/>
    <property type="evidence" value="ECO:0007669"/>
    <property type="project" value="UniProtKB-EC"/>
</dbReference>
<dbReference type="InterPro" id="IPR004568">
    <property type="entry name" value="Ppantetheine-prot_Trfase_dom"/>
</dbReference>
<dbReference type="STRING" id="857566.A0A1E3PQN4"/>
<dbReference type="InterPro" id="IPR037143">
    <property type="entry name" value="4-PPantetheinyl_Trfase_dom_sf"/>
</dbReference>
<feature type="binding site" evidence="21">
    <location>
        <position position="1737"/>
    </location>
    <ligand>
        <name>Mg(2+)</name>
        <dbReference type="ChEBI" id="CHEBI:18420"/>
    </ligand>
</feature>
<evidence type="ECO:0000256" key="20">
    <source>
        <dbReference type="PIRSR" id="PIRSR000454-2"/>
    </source>
</evidence>
<keyword evidence="9" id="KW-0521">NADP</keyword>
<dbReference type="InterPro" id="IPR026025">
    <property type="entry name" value="FAS_alpha_yeast"/>
</dbReference>
<dbReference type="Gene3D" id="3.30.70.2490">
    <property type="match status" value="1"/>
</dbReference>
<dbReference type="HAMAP" id="MF_00101">
    <property type="entry name" value="AcpS"/>
    <property type="match status" value="1"/>
</dbReference>
<dbReference type="Pfam" id="PF01648">
    <property type="entry name" value="ACPS"/>
    <property type="match status" value="1"/>
</dbReference>
<dbReference type="Pfam" id="PF00109">
    <property type="entry name" value="ketoacyl-synt"/>
    <property type="match status" value="1"/>
</dbReference>
<dbReference type="FunFam" id="3.90.470.20:FF:000005">
    <property type="entry name" value="Fatty acid synthase alpha subunit FasA"/>
    <property type="match status" value="1"/>
</dbReference>
<keyword evidence="7" id="KW-0276">Fatty acid metabolism</keyword>
<dbReference type="InterPro" id="IPR014030">
    <property type="entry name" value="Ketoacyl_synth_N"/>
</dbReference>
<feature type="binding site" evidence="20">
    <location>
        <begin position="1806"/>
        <end position="1809"/>
    </location>
    <ligand>
        <name>acetyl-CoA</name>
        <dbReference type="ChEBI" id="CHEBI:57288"/>
    </ligand>
</feature>
<dbReference type="EMBL" id="KV454407">
    <property type="protein sequence ID" value="ODQ67554.1"/>
    <property type="molecule type" value="Genomic_DNA"/>
</dbReference>
<keyword evidence="8 21" id="KW-0460">Magnesium</keyword>
<evidence type="ECO:0000256" key="10">
    <source>
        <dbReference type="ARBA" id="ARBA00023002"/>
    </source>
</evidence>
<dbReference type="SUPFAM" id="SSF52151">
    <property type="entry name" value="FabD/lysophospholipase-like"/>
    <property type="match status" value="1"/>
</dbReference>
<dbReference type="Gene3D" id="6.10.140.1410">
    <property type="match status" value="1"/>
</dbReference>
<evidence type="ECO:0000256" key="19">
    <source>
        <dbReference type="PIRSR" id="PIRSR000454-1"/>
    </source>
</evidence>
<dbReference type="GO" id="GO:0101026">
    <property type="term" value="P:mitotic nuclear membrane biogenesis"/>
    <property type="evidence" value="ECO:0007669"/>
    <property type="project" value="EnsemblFungi"/>
</dbReference>
<keyword evidence="11" id="KW-0520">NAD</keyword>
<feature type="binding site" evidence="20">
    <location>
        <begin position="1782"/>
        <end position="1798"/>
    </location>
    <ligand>
        <name>acetyl-CoA</name>
        <dbReference type="ChEBI" id="CHEBI:57288"/>
    </ligand>
</feature>
<dbReference type="CDD" id="cd00828">
    <property type="entry name" value="elong_cond_enzymes"/>
    <property type="match status" value="1"/>
</dbReference>
<keyword evidence="10" id="KW-0560">Oxidoreductase</keyword>
<evidence type="ECO:0000256" key="13">
    <source>
        <dbReference type="ARBA" id="ARBA00023160"/>
    </source>
</evidence>
<dbReference type="EC" id="2.3.1.86" evidence="18"/>
<evidence type="ECO:0000256" key="22">
    <source>
        <dbReference type="PIRSR" id="PIRSR000454-4"/>
    </source>
</evidence>
<dbReference type="NCBIfam" id="TIGR00556">
    <property type="entry name" value="pantethn_trn"/>
    <property type="match status" value="1"/>
</dbReference>
<dbReference type="Gene3D" id="3.40.50.720">
    <property type="entry name" value="NAD(P)-binding Rossmann-like Domain"/>
    <property type="match status" value="1"/>
</dbReference>
<evidence type="ECO:0000256" key="14">
    <source>
        <dbReference type="ARBA" id="ARBA00023268"/>
    </source>
</evidence>
<dbReference type="InterPro" id="IPR050830">
    <property type="entry name" value="Fungal_FAS"/>
</dbReference>
<sequence>MHPDVEQELAHVLLTELLAYQFASPVRWIETQDVFLKEFNAERIVEIGPSPTLAGMATRTLKAKYEAYDAAISLQRKVLCYSKDTKEIYYTPDPVEPEVATPAAAETSATPAASASVAVSAAPAAAPSGPVATVVDEPVKAVQVLHALVAQKLKKTLDQISLSKAIKDLVGGKSTVQNEILGDLSKEFGATPEKPEETPLDELSEGFQQSFSGSLGKQSSSLVSRLMSSKMPGGFSITTARKYLNDRWGLGAGRQDAAFLVAITIEPKTRFGSEAEAKAFLDDVTKKYAASVGLDLSAASSAGGAAAGGATGGAVIDSAAFDELTKDQRYLVQQQLELFARYLKVDLRKGDKSVIAQKDAAALLQTELDLWNVEHGEFYAQGIKPMFSSLKARTYDSYWNWARQDSLRMFYDIIFGRLSNVDREIVARCIQIMNRANPTLIEFMQYHMDHVPTEKGATYQLAKELGVQLMERCKEALDVKPVYKDINYPTGPKTTIDAKGNVSYAEVPRPSVRKLEQYVYEMAAGGPLSKDASLGEGSKAELAKIYKTLNNQHDLSEDAKLKVESLYKDLIAVLESADSKKVASKSDSVSATMKADTIPFLHLKKRTPSGWEYDRNATGVYLDGLESSAKEGLTFSGKCALITGAGAGSIGADILQGLLAGGAKVIVTTSRYSKKVTEYYQSMYTRHGSSGSTLIVVPFNQGSKQDINAIVEFVYDDPKKGGLGWDLDFIVPFAAIPENGNEIDSIDSKSELAHRIMLTNLLRMLGNVKTQKASRGFETRPAQVILPLSPNHGTFGADGLYSESKLSLETLFNRWYSESWSSYLTICGAIIGWTRGTGLMTANNVISEGVEALGVRTFSQQEMAFNILGLMSPSISNICQKKPVFADLNGGLHAIENLKALTNKLRAKINDTSSIRRAVSVETAIEHKIVNGDKADAPFQSHTIKPRANMKFDFPTLKSYDELKVIAPELEGMLDLERVIVVTGFAEVGPWGNARTRWEMEANGVFSLEGAIEMAWIMGLIKYHNGPLKGKPYTGWIDVKSQDPVDDKDVKSKYEEYILDHVGVRLIEPELFNGYDPKKKQFIQEVIIEHDLEAFETSKENADQFVLEQGDKVEAFEIPESGQYTVRLLKGAKLLIPKALSFDRLVAGQIPTGWDARRYGIGEDIISQVDPITLYALVATVEALVSSGITDPFEFYQYVHVSEVGNCSGSGMGGVSALRGMFKDRYSDRPIQNDILQESFINTMSAWINMLLLSSSGPIKTPVGACATAVESIDIGVETILSGKAKICVVGGYDDFQEEGSYEFSNMKATSNSLDEFDHGRTPAEMSRPATTTRNGFMESQGSGIQIIMNAELAVQMGVPIYGIIGLTATATDKIGRSVPAPGKGILTTAREHQGNLKFPSPLLDIKYRRRQLNLRKAQIKNWAESEYLYLQEEVETIKASTPDFNETVYYNERAAHIEQEFKRQEKQALNNWGNEFWKQDPCIAPLRGALATFNLGIDDLGVASFHGTSTKANDKNESATIHNMMTHLGRSKGNPVLGVFQKYLTGHPKGAAGAWMFNGVLQILNTGIVPGNRNADNVDQLLQEFDMVLYPSVTLQTDGIKAASVTSFGFGQKGAQAIAINSDYLFACLDRATYEAYQAKVESRYKKTYTYLHDAFANNSMFVAKDKPPYADGEETKVYLDPLVRVSADEKTQSYTYSVKDFASSSFTSPSTNDTARVLEELAGAGASTSNNVGVDVESVTAVNIHNETFVERNFTDEEQKYCFAAADPQSSFAGTWSAKEAVFKSLGVKSRGAGAELRSIEIQRDTKGAPTVVLHGDAKTAAVSAGVKEVKVSISHNEFQAVAVAIAEK</sequence>
<gene>
    <name evidence="26" type="primary">FAS2</name>
    <name evidence="26" type="ORF">NADFUDRAFT_49978</name>
</gene>
<evidence type="ECO:0000256" key="5">
    <source>
        <dbReference type="ARBA" id="ARBA00022679"/>
    </source>
</evidence>
<keyword evidence="27" id="KW-1185">Reference proteome</keyword>
<dbReference type="Pfam" id="PF02801">
    <property type="entry name" value="Ketoacyl-synt_C"/>
    <property type="match status" value="1"/>
</dbReference>
<dbReference type="PROSITE" id="PS00606">
    <property type="entry name" value="KS3_1"/>
    <property type="match status" value="1"/>
</dbReference>
<dbReference type="GO" id="GO:0005835">
    <property type="term" value="C:fatty acid synthase complex"/>
    <property type="evidence" value="ECO:0007669"/>
    <property type="project" value="EnsemblFungi"/>
</dbReference>
<feature type="binding site" evidence="20">
    <location>
        <position position="1773"/>
    </location>
    <ligand>
        <name>acetyl-CoA</name>
        <dbReference type="ChEBI" id="CHEBI:57288"/>
    </ligand>
</feature>
<evidence type="ECO:0000259" key="25">
    <source>
        <dbReference type="PROSITE" id="PS52004"/>
    </source>
</evidence>
<dbReference type="GO" id="GO:1900535">
    <property type="term" value="P:palmitic acid biosynthetic process"/>
    <property type="evidence" value="ECO:0007669"/>
    <property type="project" value="EnsemblFungi"/>
</dbReference>
<evidence type="ECO:0000256" key="11">
    <source>
        <dbReference type="ARBA" id="ARBA00023027"/>
    </source>
</evidence>
<dbReference type="PROSITE" id="PS52004">
    <property type="entry name" value="KS3_2"/>
    <property type="match status" value="1"/>
</dbReference>
<dbReference type="SUPFAM" id="SSF53901">
    <property type="entry name" value="Thiolase-like"/>
    <property type="match status" value="2"/>
</dbReference>
<dbReference type="SUPFAM" id="SSF56214">
    <property type="entry name" value="4'-phosphopantetheinyl transferase"/>
    <property type="match status" value="1"/>
</dbReference>
<feature type="domain" description="Carrier" evidence="24">
    <location>
        <begin position="139"/>
        <end position="214"/>
    </location>
</feature>
<evidence type="ECO:0000256" key="15">
    <source>
        <dbReference type="ARBA" id="ARBA00048237"/>
    </source>
</evidence>
<dbReference type="GO" id="GO:0004312">
    <property type="term" value="F:fatty acid synthase activity"/>
    <property type="evidence" value="ECO:0007669"/>
    <property type="project" value="EnsemblFungi"/>
</dbReference>
<feature type="binding site" evidence="21">
    <location>
        <position position="1838"/>
    </location>
    <ligand>
        <name>Mg(2+)</name>
        <dbReference type="ChEBI" id="CHEBI:18420"/>
    </ligand>
</feature>
<evidence type="ECO:0000313" key="27">
    <source>
        <dbReference type="Proteomes" id="UP000095009"/>
    </source>
</evidence>
<keyword evidence="5 18" id="KW-0808">Transferase</keyword>
<evidence type="ECO:0000256" key="6">
    <source>
        <dbReference type="ARBA" id="ARBA00022723"/>
    </source>
</evidence>
<evidence type="ECO:0000256" key="3">
    <source>
        <dbReference type="ARBA" id="ARBA00022516"/>
    </source>
</evidence>
<evidence type="ECO:0000256" key="12">
    <source>
        <dbReference type="ARBA" id="ARBA00023098"/>
    </source>
</evidence>
<dbReference type="InterPro" id="IPR016039">
    <property type="entry name" value="Thiolase-like"/>
</dbReference>
<evidence type="ECO:0000256" key="7">
    <source>
        <dbReference type="ARBA" id="ARBA00022832"/>
    </source>
</evidence>
<dbReference type="Gene3D" id="3.90.25.70">
    <property type="match status" value="1"/>
</dbReference>
<dbReference type="InterPro" id="IPR018201">
    <property type="entry name" value="Ketoacyl_synth_AS"/>
</dbReference>
<evidence type="ECO:0000256" key="9">
    <source>
        <dbReference type="ARBA" id="ARBA00022857"/>
    </source>
</evidence>
<name>A0A1E3PQN4_9ASCO</name>
<keyword evidence="3" id="KW-0444">Lipid biosynthesis</keyword>
<evidence type="ECO:0000256" key="17">
    <source>
        <dbReference type="ARBA" id="ARBA00049541"/>
    </source>
</evidence>
<feature type="binding site" evidence="20">
    <location>
        <position position="1763"/>
    </location>
    <ligand>
        <name>acetyl-CoA</name>
        <dbReference type="ChEBI" id="CHEBI:57288"/>
    </ligand>
</feature>
<dbReference type="PANTHER" id="PTHR10982:SF21">
    <property type="entry name" value="FATTY ACID SYNTHASE SUBUNIT BETA"/>
    <property type="match status" value="1"/>
</dbReference>
<dbReference type="PIRSF" id="PIRSF000454">
    <property type="entry name" value="FAS_yeast_alpha"/>
    <property type="match status" value="1"/>
</dbReference>
<dbReference type="InterPro" id="IPR036291">
    <property type="entry name" value="NAD(P)-bd_dom_sf"/>
</dbReference>
<organism evidence="26 27">
    <name type="scientific">Nadsonia fulvescens var. elongata DSM 6958</name>
    <dbReference type="NCBI Taxonomy" id="857566"/>
    <lineage>
        <taxon>Eukaryota</taxon>
        <taxon>Fungi</taxon>
        <taxon>Dikarya</taxon>
        <taxon>Ascomycota</taxon>
        <taxon>Saccharomycotina</taxon>
        <taxon>Dipodascomycetes</taxon>
        <taxon>Dipodascales</taxon>
        <taxon>Dipodascales incertae sedis</taxon>
        <taxon>Nadsonia</taxon>
    </lineage>
</organism>
<dbReference type="InterPro" id="IPR040899">
    <property type="entry name" value="Fas_alpha_ACP"/>
</dbReference>
<dbReference type="EC" id="2.3.1.41" evidence="18"/>
<evidence type="ECO:0000256" key="8">
    <source>
        <dbReference type="ARBA" id="ARBA00022842"/>
    </source>
</evidence>
<evidence type="ECO:0000256" key="21">
    <source>
        <dbReference type="PIRSR" id="PIRSR000454-3"/>
    </source>
</evidence>
<keyword evidence="14" id="KW-0511">Multifunctional enzyme</keyword>
<feature type="binding site" evidence="20">
    <location>
        <begin position="1737"/>
        <end position="1739"/>
    </location>
    <ligand>
        <name>acetyl-CoA</name>
        <dbReference type="ChEBI" id="CHEBI:57288"/>
    </ligand>
</feature>
<dbReference type="PANTHER" id="PTHR10982">
    <property type="entry name" value="MALONYL COA-ACYL CARRIER PROTEIN TRANSACYLASE"/>
    <property type="match status" value="1"/>
</dbReference>
<evidence type="ECO:0000256" key="23">
    <source>
        <dbReference type="SAM" id="MobiDB-lite"/>
    </source>
</evidence>
<dbReference type="OrthoDB" id="4251012at2759"/>
<evidence type="ECO:0000256" key="18">
    <source>
        <dbReference type="PIRNR" id="PIRNR000454"/>
    </source>
</evidence>
<dbReference type="FunFam" id="3.90.25.70:FF:000001">
    <property type="entry name" value="Fatty acid synthase subunit alpha"/>
    <property type="match status" value="1"/>
</dbReference>
<evidence type="ECO:0000256" key="2">
    <source>
        <dbReference type="ARBA" id="ARBA00022450"/>
    </source>
</evidence>
<dbReference type="Proteomes" id="UP000095009">
    <property type="component" value="Unassembled WGS sequence"/>
</dbReference>
<dbReference type="GO" id="GO:0004316">
    <property type="term" value="F:3-oxoacyl-[acyl-carrier-protein] reductase (NADPH) activity"/>
    <property type="evidence" value="ECO:0007669"/>
    <property type="project" value="UniProtKB-EC"/>
</dbReference>
<feature type="binding site" evidence="21">
    <location>
        <position position="1837"/>
    </location>
    <ligand>
        <name>Mg(2+)</name>
        <dbReference type="ChEBI" id="CHEBI:18420"/>
    </ligand>
</feature>
<keyword evidence="6 21" id="KW-0479">Metal-binding</keyword>
<dbReference type="GO" id="GO:0004315">
    <property type="term" value="F:3-oxoacyl-[acyl-carrier-protein] synthase activity"/>
    <property type="evidence" value="ECO:0007669"/>
    <property type="project" value="UniProtKB-EC"/>
</dbReference>
<accession>A0A1E3PQN4</accession>
<feature type="binding site" evidence="21">
    <location>
        <position position="1738"/>
    </location>
    <ligand>
        <name>Mg(2+)</name>
        <dbReference type="ChEBI" id="CHEBI:18420"/>
    </ligand>
</feature>
<dbReference type="CDD" id="cd08950">
    <property type="entry name" value="KR_fFAS_SDR_c_like"/>
    <property type="match status" value="1"/>
</dbReference>
<comment type="catalytic activity">
    <reaction evidence="15">
        <text>acetyl-CoA + n malonyl-CoA + 2n NADPH + 4n H(+) = a long-chain-acyl-CoA + n CoA + n CO2 + 2n NADP(+).</text>
        <dbReference type="EC" id="2.3.1.86"/>
    </reaction>
</comment>
<dbReference type="FunFam" id="3.30.70.2490:FF:000001">
    <property type="entry name" value="Fatty acid synthase subunit alpha"/>
    <property type="match status" value="1"/>
</dbReference>
<dbReference type="InterPro" id="IPR008278">
    <property type="entry name" value="4-PPantetheinyl_Trfase_dom"/>
</dbReference>
<dbReference type="InterPro" id="IPR002582">
    <property type="entry name" value="ACPS"/>
</dbReference>
<dbReference type="GO" id="GO:0008897">
    <property type="term" value="F:holo-[acyl-carrier-protein] synthase activity"/>
    <property type="evidence" value="ECO:0007669"/>
    <property type="project" value="InterPro"/>
</dbReference>
<dbReference type="InterPro" id="IPR041550">
    <property type="entry name" value="FASI_helical"/>
</dbReference>
<evidence type="ECO:0000259" key="24">
    <source>
        <dbReference type="PROSITE" id="PS50075"/>
    </source>
</evidence>
<feature type="binding site" evidence="20">
    <location>
        <begin position="1836"/>
        <end position="1838"/>
    </location>
    <ligand>
        <name>acetyl-CoA</name>
        <dbReference type="ChEBI" id="CHEBI:57288"/>
    </ligand>
</feature>